<comment type="catalytic activity">
    <reaction evidence="1">
        <text>Cleavage of peptide bonds with very broad specificity.</text>
        <dbReference type="EC" id="3.4.25.1"/>
    </reaction>
</comment>
<dbReference type="AlphaFoldDB" id="A0A8J5XW68"/>
<evidence type="ECO:0000256" key="3">
    <source>
        <dbReference type="ARBA" id="ARBA00022670"/>
    </source>
</evidence>
<dbReference type="GO" id="GO:0005737">
    <property type="term" value="C:cytoplasm"/>
    <property type="evidence" value="ECO:0007669"/>
    <property type="project" value="UniProtKB-SubCell"/>
</dbReference>
<dbReference type="PROSITE" id="PS00854">
    <property type="entry name" value="PROTEASOME_BETA_1"/>
    <property type="match status" value="1"/>
</dbReference>
<dbReference type="GO" id="GO:0004298">
    <property type="term" value="F:threonine-type endopeptidase activity"/>
    <property type="evidence" value="ECO:0007669"/>
    <property type="project" value="UniProtKB-KW"/>
</dbReference>
<evidence type="ECO:0000256" key="7">
    <source>
        <dbReference type="ARBA" id="ARBA00023145"/>
    </source>
</evidence>
<keyword evidence="12" id="KW-1185">Reference proteome</keyword>
<evidence type="ECO:0000256" key="2">
    <source>
        <dbReference type="ARBA" id="ARBA00022490"/>
    </source>
</evidence>
<keyword evidence="8 10" id="KW-0539">Nucleus</keyword>
<dbReference type="SUPFAM" id="SSF56235">
    <property type="entry name" value="N-terminal nucleophile aminohydrolases (Ntn hydrolases)"/>
    <property type="match status" value="1"/>
</dbReference>
<comment type="subunit">
    <text evidence="10">Component of the proteasome complex.</text>
</comment>
<dbReference type="Proteomes" id="UP000751190">
    <property type="component" value="Unassembled WGS sequence"/>
</dbReference>
<dbReference type="OrthoDB" id="37597at2759"/>
<dbReference type="InterPro" id="IPR023333">
    <property type="entry name" value="Proteasome_suB-type"/>
</dbReference>
<evidence type="ECO:0000256" key="10">
    <source>
        <dbReference type="RuleBase" id="RU004203"/>
    </source>
</evidence>
<keyword evidence="5" id="KW-0378">Hydrolase</keyword>
<keyword evidence="2 10" id="KW-0963">Cytoplasm</keyword>
<comment type="caution">
    <text evidence="11">The sequence shown here is derived from an EMBL/GenBank/DDBJ whole genome shotgun (WGS) entry which is preliminary data.</text>
</comment>
<sequence length="263" mass="28832">MMDLAFLDAPFTPACAGTDEPDGHALDALDAARPAMLGPQRALMPNLSEVQEHLKIVHGTTTLAFKYKSGVVVAVDSRASAGAYIASQNVKKVIEINQFLLGTMAGGAADCQYWQRYLGMRCRLFELNHKERISVAAASKLFQNILCGYRGYGLSIGTMVAGWDHKGPGLYYLDSEGARIEGNLFSVGSGSLFAYGILDSNYKYDMEFADAIELGRRAIYHATHNDAYSGGTVRVYHIDGKGWRRISEDDATVLHYQYNPGKK</sequence>
<keyword evidence="3" id="KW-0645">Protease</keyword>
<name>A0A8J5XW68_DIALT</name>
<reference evidence="11" key="1">
    <citation type="submission" date="2021-05" db="EMBL/GenBank/DDBJ databases">
        <title>The genome of the haptophyte Pavlova lutheri (Diacronema luteri, Pavlovales) - a model for lipid biosynthesis in eukaryotic algae.</title>
        <authorList>
            <person name="Hulatt C.J."/>
            <person name="Posewitz M.C."/>
        </authorList>
    </citation>
    <scope>NUCLEOTIDE SEQUENCE</scope>
    <source>
        <strain evidence="11">NIVA-4/92</strain>
    </source>
</reference>
<dbReference type="PROSITE" id="PS51476">
    <property type="entry name" value="PROTEASOME_BETA_2"/>
    <property type="match status" value="1"/>
</dbReference>
<dbReference type="CDD" id="cd03761">
    <property type="entry name" value="proteasome_beta_type_5"/>
    <property type="match status" value="1"/>
</dbReference>
<evidence type="ECO:0000256" key="4">
    <source>
        <dbReference type="ARBA" id="ARBA00022698"/>
    </source>
</evidence>
<evidence type="ECO:0000313" key="12">
    <source>
        <dbReference type="Proteomes" id="UP000751190"/>
    </source>
</evidence>
<dbReference type="InterPro" id="IPR016050">
    <property type="entry name" value="Proteasome_bsu_CS"/>
</dbReference>
<comment type="function">
    <text evidence="10">Component of the proteasome, a multicatalytic proteinase complex which is characterized by its ability to cleave peptides with Arg, Phe, Tyr, Leu, and Glu adjacent to the leaving group at neutral or slightly basic pH. The proteasome has an ATP-dependent proteolytic activity.</text>
</comment>
<dbReference type="FunFam" id="3.60.20.10:FF:000051">
    <property type="entry name" value="Proteasome subunit beta"/>
    <property type="match status" value="1"/>
</dbReference>
<dbReference type="EMBL" id="JAGTXO010000005">
    <property type="protein sequence ID" value="KAG8467674.1"/>
    <property type="molecule type" value="Genomic_DNA"/>
</dbReference>
<dbReference type="Gene3D" id="3.60.20.10">
    <property type="entry name" value="Glutamine Phosphoribosylpyrophosphate, subunit 1, domain 1"/>
    <property type="match status" value="1"/>
</dbReference>
<dbReference type="PANTHER" id="PTHR32194">
    <property type="entry name" value="METALLOPROTEASE TLDD"/>
    <property type="match status" value="1"/>
</dbReference>
<dbReference type="InterPro" id="IPR000243">
    <property type="entry name" value="Pept_T1A_subB"/>
</dbReference>
<evidence type="ECO:0000256" key="1">
    <source>
        <dbReference type="ARBA" id="ARBA00001198"/>
    </source>
</evidence>
<dbReference type="GO" id="GO:0051603">
    <property type="term" value="P:proteolysis involved in protein catabolic process"/>
    <property type="evidence" value="ECO:0007669"/>
    <property type="project" value="InterPro"/>
</dbReference>
<comment type="subcellular location">
    <subcellularLocation>
        <location evidence="10">Cytoplasm</location>
    </subcellularLocation>
    <subcellularLocation>
        <location evidence="10">Nucleus</location>
    </subcellularLocation>
</comment>
<evidence type="ECO:0000256" key="8">
    <source>
        <dbReference type="ARBA" id="ARBA00023242"/>
    </source>
</evidence>
<organism evidence="11 12">
    <name type="scientific">Diacronema lutheri</name>
    <name type="common">Unicellular marine alga</name>
    <name type="synonym">Monochrysis lutheri</name>
    <dbReference type="NCBI Taxonomy" id="2081491"/>
    <lineage>
        <taxon>Eukaryota</taxon>
        <taxon>Haptista</taxon>
        <taxon>Haptophyta</taxon>
        <taxon>Pavlovophyceae</taxon>
        <taxon>Pavlovales</taxon>
        <taxon>Pavlovaceae</taxon>
        <taxon>Diacronema</taxon>
    </lineage>
</organism>
<dbReference type="InterPro" id="IPR029055">
    <property type="entry name" value="Ntn_hydrolases_N"/>
</dbReference>
<evidence type="ECO:0000256" key="5">
    <source>
        <dbReference type="ARBA" id="ARBA00022801"/>
    </source>
</evidence>
<evidence type="ECO:0000256" key="6">
    <source>
        <dbReference type="ARBA" id="ARBA00022942"/>
    </source>
</evidence>
<feature type="active site" description="Nucleophile" evidence="9">
    <location>
        <position position="60"/>
    </location>
</feature>
<proteinExistence type="inferred from homology"/>
<dbReference type="OMA" id="NLGMAMQ"/>
<comment type="similarity">
    <text evidence="10">Belongs to the peptidase T1B family.</text>
</comment>
<dbReference type="PRINTS" id="PR00141">
    <property type="entry name" value="PROTEASOME"/>
</dbReference>
<dbReference type="GO" id="GO:0005634">
    <property type="term" value="C:nucleus"/>
    <property type="evidence" value="ECO:0007669"/>
    <property type="project" value="UniProtKB-SubCell"/>
</dbReference>
<evidence type="ECO:0000313" key="11">
    <source>
        <dbReference type="EMBL" id="KAG8467674.1"/>
    </source>
</evidence>
<keyword evidence="4" id="KW-0888">Threonine protease</keyword>
<accession>A0A8J5XW68</accession>
<protein>
    <recommendedName>
        <fullName evidence="10">Proteasome subunit beta</fullName>
    </recommendedName>
</protein>
<dbReference type="Pfam" id="PF00227">
    <property type="entry name" value="Proteasome"/>
    <property type="match status" value="1"/>
</dbReference>
<keyword evidence="6 10" id="KW-0647">Proteasome</keyword>
<gene>
    <name evidence="11" type="ORF">KFE25_006726</name>
</gene>
<keyword evidence="7" id="KW-0865">Zymogen</keyword>
<dbReference type="PANTHER" id="PTHR32194:SF3">
    <property type="entry name" value="PROTEASOME SUBUNIT BETA"/>
    <property type="match status" value="1"/>
</dbReference>
<evidence type="ECO:0000256" key="9">
    <source>
        <dbReference type="PIRSR" id="PIRSR600243-1"/>
    </source>
</evidence>
<dbReference type="InterPro" id="IPR001353">
    <property type="entry name" value="Proteasome_sua/b"/>
</dbReference>
<dbReference type="GO" id="GO:0005839">
    <property type="term" value="C:proteasome core complex"/>
    <property type="evidence" value="ECO:0007669"/>
    <property type="project" value="InterPro"/>
</dbReference>